<evidence type="ECO:0000313" key="1">
    <source>
        <dbReference type="EMBL" id="GAX20419.1"/>
    </source>
</evidence>
<comment type="caution">
    <text evidence="1">The sequence shown here is derived from an EMBL/GenBank/DDBJ whole genome shotgun (WGS) entry which is preliminary data.</text>
</comment>
<organism evidence="1 2">
    <name type="scientific">Fistulifera solaris</name>
    <name type="common">Oleaginous diatom</name>
    <dbReference type="NCBI Taxonomy" id="1519565"/>
    <lineage>
        <taxon>Eukaryota</taxon>
        <taxon>Sar</taxon>
        <taxon>Stramenopiles</taxon>
        <taxon>Ochrophyta</taxon>
        <taxon>Bacillariophyta</taxon>
        <taxon>Bacillariophyceae</taxon>
        <taxon>Bacillariophycidae</taxon>
        <taxon>Naviculales</taxon>
        <taxon>Naviculaceae</taxon>
        <taxon>Fistulifera</taxon>
    </lineage>
</organism>
<proteinExistence type="predicted"/>
<evidence type="ECO:0000313" key="2">
    <source>
        <dbReference type="Proteomes" id="UP000198406"/>
    </source>
</evidence>
<sequence>MTYTIKRLREEGLFCLSNLDGVESLDVFWAEVNKVARLYIEDTGAYVAPTRTKTYKGEFIGFTCLRNGDYLTRLAFVGNLDDDIALLRSVAIRVLCLPETNPQSMELRGNITHLGRPGDIYDHLALTTEQLRHIICAFPSRQYTFRFLCFTPKQSVELVSHRKFAIEVHSCQFEDKGQAMVDWLEKQNGAEIIDSCYFPDCDCVEKILKFLSRSMYPVFEKLYDLTGRAVFVPELSHLISAANIKTVMADIRFFSCCDGWRAPLLKALREGTFRPQTLEICFSSHRIFDEGDIPIIGKVVRKLLKAISSPDCTLKELHLKHFEFTEIAHDFERYLLNMLQTNERLEVLGVYSTLATLEFPQIKIMDAATKHPRLRKMCFYPPTSHDPPEVGYAEPFQVWVQKNRCHIIQFNDFTHSDKKPYRSKWQNAVFAVFTSEFDALQQVEDDKARSYLLATAIAIFQQMPDRIYNLLTGNLDVFAN</sequence>
<dbReference type="EMBL" id="BDSP01000147">
    <property type="protein sequence ID" value="GAX20419.1"/>
    <property type="molecule type" value="Genomic_DNA"/>
</dbReference>
<accession>A0A1Z5K2K4</accession>
<dbReference type="AlphaFoldDB" id="A0A1Z5K2K4"/>
<name>A0A1Z5K2K4_FISSO</name>
<keyword evidence="2" id="KW-1185">Reference proteome</keyword>
<protein>
    <submittedName>
        <fullName evidence="1">Uncharacterized protein</fullName>
    </submittedName>
</protein>
<gene>
    <name evidence="1" type="ORF">FisN_9Hh144</name>
</gene>
<dbReference type="InParanoid" id="A0A1Z5K2K4"/>
<reference evidence="1 2" key="1">
    <citation type="journal article" date="2015" name="Plant Cell">
        <title>Oil accumulation by the oleaginous diatom Fistulifera solaris as revealed by the genome and transcriptome.</title>
        <authorList>
            <person name="Tanaka T."/>
            <person name="Maeda Y."/>
            <person name="Veluchamy A."/>
            <person name="Tanaka M."/>
            <person name="Abida H."/>
            <person name="Marechal E."/>
            <person name="Bowler C."/>
            <person name="Muto M."/>
            <person name="Sunaga Y."/>
            <person name="Tanaka M."/>
            <person name="Yoshino T."/>
            <person name="Taniguchi T."/>
            <person name="Fukuda Y."/>
            <person name="Nemoto M."/>
            <person name="Matsumoto M."/>
            <person name="Wong P.S."/>
            <person name="Aburatani S."/>
            <person name="Fujibuchi W."/>
        </authorList>
    </citation>
    <scope>NUCLEOTIDE SEQUENCE [LARGE SCALE GENOMIC DNA]</scope>
    <source>
        <strain evidence="1 2">JPCC DA0580</strain>
    </source>
</reference>
<dbReference type="Proteomes" id="UP000198406">
    <property type="component" value="Unassembled WGS sequence"/>
</dbReference>